<feature type="compositionally biased region" description="Basic and acidic residues" evidence="2">
    <location>
        <begin position="242"/>
        <end position="255"/>
    </location>
</feature>
<evidence type="ECO:0000313" key="4">
    <source>
        <dbReference type="EMBL" id="BAF36297.1"/>
    </source>
</evidence>
<feature type="compositionally biased region" description="Basic and acidic residues" evidence="2">
    <location>
        <begin position="192"/>
        <end position="205"/>
    </location>
</feature>
<protein>
    <recommendedName>
        <fullName evidence="3">CCHC-type domain-containing protein</fullName>
    </recommendedName>
</protein>
<dbReference type="InterPro" id="IPR001878">
    <property type="entry name" value="Znf_CCHC"/>
</dbReference>
<dbReference type="GO" id="GO:0003676">
    <property type="term" value="F:nucleic acid binding"/>
    <property type="evidence" value="ECO:0007669"/>
    <property type="project" value="InterPro"/>
</dbReference>
<keyword evidence="1" id="KW-0479">Metal-binding</keyword>
<keyword evidence="1" id="KW-0863">Zinc-finger</keyword>
<evidence type="ECO:0000256" key="1">
    <source>
        <dbReference type="PROSITE-ProRule" id="PRU00047"/>
    </source>
</evidence>
<dbReference type="InterPro" id="IPR036875">
    <property type="entry name" value="Znf_CCHC_sf"/>
</dbReference>
<dbReference type="Gene3D" id="4.10.60.10">
    <property type="entry name" value="Zinc finger, CCHC-type"/>
    <property type="match status" value="1"/>
</dbReference>
<dbReference type="AlphaFoldDB" id="A0A8Z2"/>
<evidence type="ECO:0000256" key="2">
    <source>
        <dbReference type="SAM" id="MobiDB-lite"/>
    </source>
</evidence>
<reference evidence="4" key="1">
    <citation type="journal article" date="2007" name="Sex. Plant Reprod.">
        <title>Physical size of the S locus region defined by genetic recombination and genome sequencing in Ipomoea trifida, Convolvulaceae.</title>
        <authorList>
            <person name="Rahman M.H."/>
            <person name="Tsuchiya T."/>
            <person name="Suwabe K."/>
            <person name="Kohori J."/>
            <person name="Tomita R.N."/>
            <person name="Kagaya Y."/>
            <person name="Kobayashi I."/>
            <person name="Kakeda K."/>
            <person name="Kowyama Y."/>
        </authorList>
    </citation>
    <scope>NUCLEOTIDE SEQUENCE</scope>
</reference>
<sequence>MSSITKREFTELSLDGGNYLTWALDIEIHLASKGLSQTIVAMSQCTDAQKAQALIFLRHHLNHDLKNEYLTEKDPFALWKFQDYKSVIDYNSALHKIVSQLKLCKQEVSEKDLIEKTLSTFHASNLVLQQQYRAKNYEKHSELISALLVAEKHNQLLMKNHNARSGSNSRRGRGRGRGRGHGRNNRSGRGKGGNDSRVQDKKRSDQGSSRSQTCYRCGCEGHWSRTCRTPKHLVEAYKMMQRKNDKQPSGRESHHTNTNLPEANAVMNDDDDDLLKYELEDFGDQE</sequence>
<feature type="domain" description="CCHC-type" evidence="3">
    <location>
        <begin position="214"/>
        <end position="228"/>
    </location>
</feature>
<accession>A0A8Z2</accession>
<dbReference type="EMBL" id="AB263748">
    <property type="protein sequence ID" value="BAF36297.1"/>
    <property type="molecule type" value="Genomic_DNA"/>
</dbReference>
<dbReference type="GO" id="GO:0008270">
    <property type="term" value="F:zinc ion binding"/>
    <property type="evidence" value="ECO:0007669"/>
    <property type="project" value="UniProtKB-KW"/>
</dbReference>
<name>A0A8Z2_IPOTF</name>
<proteinExistence type="predicted"/>
<organism evidence="4">
    <name type="scientific">Ipomoea trifida</name>
    <name type="common">Morning glory</name>
    <dbReference type="NCBI Taxonomy" id="35884"/>
    <lineage>
        <taxon>Eukaryota</taxon>
        <taxon>Viridiplantae</taxon>
        <taxon>Streptophyta</taxon>
        <taxon>Embryophyta</taxon>
        <taxon>Tracheophyta</taxon>
        <taxon>Spermatophyta</taxon>
        <taxon>Magnoliopsida</taxon>
        <taxon>eudicotyledons</taxon>
        <taxon>Gunneridae</taxon>
        <taxon>Pentapetalae</taxon>
        <taxon>asterids</taxon>
        <taxon>lamiids</taxon>
        <taxon>Solanales</taxon>
        <taxon>Convolvulaceae</taxon>
        <taxon>Ipomoeeae</taxon>
        <taxon>Ipomoea</taxon>
    </lineage>
</organism>
<dbReference type="PROSITE" id="PS50158">
    <property type="entry name" value="ZF_CCHC"/>
    <property type="match status" value="1"/>
</dbReference>
<feature type="region of interest" description="Disordered" evidence="2">
    <location>
        <begin position="241"/>
        <end position="274"/>
    </location>
</feature>
<dbReference type="SUPFAM" id="SSF57756">
    <property type="entry name" value="Retrovirus zinc finger-like domains"/>
    <property type="match status" value="1"/>
</dbReference>
<keyword evidence="1" id="KW-0862">Zinc</keyword>
<dbReference type="PANTHER" id="PTHR33325:SF11">
    <property type="entry name" value="COLD SHOCK DOMAIN-CONTAINING PROTEIN 4-LIKE"/>
    <property type="match status" value="1"/>
</dbReference>
<evidence type="ECO:0000259" key="3">
    <source>
        <dbReference type="PROSITE" id="PS50158"/>
    </source>
</evidence>
<dbReference type="PANTHER" id="PTHR33325">
    <property type="entry name" value="ZINC FINGER, CCHC-TYPE-RELATED"/>
    <property type="match status" value="1"/>
</dbReference>
<feature type="compositionally biased region" description="Basic residues" evidence="2">
    <location>
        <begin position="170"/>
        <end position="189"/>
    </location>
</feature>
<feature type="region of interest" description="Disordered" evidence="2">
    <location>
        <begin position="157"/>
        <end position="213"/>
    </location>
</feature>